<feature type="compositionally biased region" description="Low complexity" evidence="4">
    <location>
        <begin position="76"/>
        <end position="96"/>
    </location>
</feature>
<keyword evidence="3" id="KW-0539">Nucleus</keyword>
<dbReference type="EMBL" id="CH964272">
    <property type="protein sequence ID" value="EDW83620.2"/>
    <property type="molecule type" value="Genomic_DNA"/>
</dbReference>
<organism evidence="6 7">
    <name type="scientific">Drosophila willistoni</name>
    <name type="common">Fruit fly</name>
    <dbReference type="NCBI Taxonomy" id="7260"/>
    <lineage>
        <taxon>Eukaryota</taxon>
        <taxon>Metazoa</taxon>
        <taxon>Ecdysozoa</taxon>
        <taxon>Arthropoda</taxon>
        <taxon>Hexapoda</taxon>
        <taxon>Insecta</taxon>
        <taxon>Pterygota</taxon>
        <taxon>Neoptera</taxon>
        <taxon>Endopterygota</taxon>
        <taxon>Diptera</taxon>
        <taxon>Brachycera</taxon>
        <taxon>Muscomorpha</taxon>
        <taxon>Ephydroidea</taxon>
        <taxon>Drosophilidae</taxon>
        <taxon>Drosophila</taxon>
        <taxon>Sophophora</taxon>
    </lineage>
</organism>
<feature type="compositionally biased region" description="Low complexity" evidence="4">
    <location>
        <begin position="810"/>
        <end position="824"/>
    </location>
</feature>
<feature type="compositionally biased region" description="Polar residues" evidence="4">
    <location>
        <begin position="902"/>
        <end position="912"/>
    </location>
</feature>
<feature type="compositionally biased region" description="Low complexity" evidence="4">
    <location>
        <begin position="872"/>
        <end position="890"/>
    </location>
</feature>
<comment type="subcellular location">
    <subcellularLocation>
        <location evidence="1">Nucleus</location>
    </subcellularLocation>
</comment>
<evidence type="ECO:0000256" key="4">
    <source>
        <dbReference type="SAM" id="MobiDB-lite"/>
    </source>
</evidence>
<sequence length="1424" mass="144237">MSTSTPGSRSPPQAETGNGSGNSPNPKTSQSTLSPDQAKTMPVGSMSGSDETNGKSGSASSNIKDNTMASGNTNISGSADGTAAMSSSGAGSGTSAPMLRQNSSSSVNSMAGLAASPNTNATPNEHSNPNPMGETDMAQQEQELAKKICANEEDTAEKTVNKAKTSISGAGSGSTSCTGSGASVAIKEEPPDILGGLVNLKKEDNLSPNMSPVGFGSIGGTSGSAQDRSVTPVKMEVIPGNPSSEKTQLTMGLSSDDIGLGQLGSDMMRGPHGLNASHGPGQGSIQVPPGGGPSGNFMPSGSGSGLGMGNCLDYMQQQNHIFVFSTQLANKGAESVLSGQFQTIIAYHCTQPATKSFLEDFFMKNPMKMNKLQRQNPLGMPWMGGVGAGPGTGAGGAASSCTSGPNMGSKILQQPQQKPQGGSGPKSHFNPSDNNKRNTIGNAAPGSGGSFADQNDPLVNENDLMCWEGGSGSGNGGPGSGGNPASRNNLEVGNVTNEAQAMKLLEAAGVDIGQGHSQGQGQGKCNDLGLGLSQHDSNIISLQGVKVPDENLTPQQRQHREEQLAKLKKMNQFLFPEHDSGVGGQMIGMPGAGGVGGAINPQMRQMHMKQEHMTGSGPGSGQGPGSGPGAVPGLGDDVLLPGDVMAEIGSVMSCNGPKNSLPGAGPVVGTGGTINSNMPAPNGNLLANSPPDLLGPFGNTSCGVGIMGQGGQGPNAGSDIPKDGSMPPQGGMAQMEWSKIQQQFFEERLKGGKTRSMAGQQQPGPGSNTANQGPAQATNAQGMRGANVQGPPPPYHPTQRSASVPIAIQSPNPSSPNNLSLPSPRTAAAGLGLPSIASPSMDSSMGPSSTNNTSTSGPPNATSKNCFQTDAPSPSNPNSNPNQMPNANRNRSGGSTGPVMNHMNSNPSTPLSHMSPKELDNFNQPTANAGDNSLKGARPSPQRPRSPVNHLIEPGNMEGRFASSSPGLNFNPHPHMQSNANTAMNAYKGPGPGQGPVPSSNMPMERQNSGPAQFGRRADNMPLNPNGGQRPPQNKMAQNFDPISSLAQMSQQLTSCVGSPAGAGAMSGMMGGGPAGSVDMNLEHAMLPGMEPTGMDPMNAPGNCHPGMNPLMNSMGGQRMMNPKMCPGGQPGQFNPNAANGGIRDGLGAGPGPGPGPGPGQGPNFHGILPPGARMMGRMPVNFGPNFNPNIQVKASTPNTIQYMPVRPQNSGGNPGNNNNGNGNNGGGNIRMPPSLEFLQRYANPQMAGGVGVGPESGGGVGGMMQVGGGVGPGPMMMNSPSEQQQNKMVNNPGAGPGGGNGMNFFQNCNQVGGMEDEVSGGPLGVGGVGLPGHDMGMVPGMVGQSPMIRGMRPHGMRQHPVGMGMGQRLQAPVGMNRQQVQQFPHAGTPDGLDCGGDPSAMFGGAPGPGSAMFAASQQQQQQQ</sequence>
<evidence type="ECO:0000313" key="7">
    <source>
        <dbReference type="Proteomes" id="UP000007798"/>
    </source>
</evidence>
<dbReference type="GO" id="GO:0005634">
    <property type="term" value="C:nucleus"/>
    <property type="evidence" value="ECO:0007669"/>
    <property type="project" value="UniProtKB-SubCell"/>
</dbReference>
<feature type="compositionally biased region" description="Polar residues" evidence="4">
    <location>
        <begin position="100"/>
        <end position="109"/>
    </location>
</feature>
<dbReference type="OrthoDB" id="7668649at2759"/>
<evidence type="ECO:0000256" key="3">
    <source>
        <dbReference type="ARBA" id="ARBA00023242"/>
    </source>
</evidence>
<feature type="non-terminal residue" evidence="6">
    <location>
        <position position="1424"/>
    </location>
</feature>
<feature type="region of interest" description="Disordered" evidence="4">
    <location>
        <begin position="262"/>
        <end position="302"/>
    </location>
</feature>
<dbReference type="HOGENOM" id="CLU_251426_0_0_1"/>
<feature type="region of interest" description="Disordered" evidence="4">
    <location>
        <begin position="1384"/>
        <end position="1424"/>
    </location>
</feature>
<evidence type="ECO:0000256" key="1">
    <source>
        <dbReference type="ARBA" id="ARBA00004123"/>
    </source>
</evidence>
<feature type="compositionally biased region" description="Polar residues" evidence="4">
    <location>
        <begin position="116"/>
        <end position="130"/>
    </location>
</feature>
<feature type="compositionally biased region" description="Gly residues" evidence="4">
    <location>
        <begin position="616"/>
        <end position="632"/>
    </location>
</feature>
<proteinExistence type="inferred from homology"/>
<feature type="compositionally biased region" description="Low complexity" evidence="4">
    <location>
        <begin position="1210"/>
        <end position="1222"/>
    </location>
</feature>
<feature type="compositionally biased region" description="Polar residues" evidence="4">
    <location>
        <begin position="921"/>
        <end position="931"/>
    </location>
</feature>
<evidence type="ECO:0000259" key="5">
    <source>
        <dbReference type="Pfam" id="PF11502"/>
    </source>
</evidence>
<feature type="region of interest" description="Disordered" evidence="4">
    <location>
        <begin position="752"/>
        <end position="1038"/>
    </location>
</feature>
<feature type="compositionally biased region" description="Polar residues" evidence="4">
    <location>
        <begin position="757"/>
        <end position="781"/>
    </location>
</feature>
<dbReference type="InParanoid" id="B4NHX0"/>
<gene>
    <name evidence="6" type="primary">Dwil\GK13708</name>
    <name evidence="6" type="ORF">Dwil_GK13708</name>
</gene>
<evidence type="ECO:0000256" key="2">
    <source>
        <dbReference type="ARBA" id="ARBA00009200"/>
    </source>
</evidence>
<protein>
    <recommendedName>
        <fullName evidence="5">B-cell lymphoma 9 beta-catenin binding domain-containing protein</fullName>
    </recommendedName>
</protein>
<comment type="similarity">
    <text evidence="2">Belongs to the BCL9 family.</text>
</comment>
<feature type="region of interest" description="Disordered" evidence="4">
    <location>
        <begin position="1129"/>
        <end position="1168"/>
    </location>
</feature>
<accession>B4NHX0</accession>
<feature type="compositionally biased region" description="Polar residues" evidence="4">
    <location>
        <begin position="999"/>
        <end position="1011"/>
    </location>
</feature>
<dbReference type="eggNOG" id="ENOG502QYJW">
    <property type="taxonomic scope" value="Eukaryota"/>
</dbReference>
<evidence type="ECO:0000313" key="6">
    <source>
        <dbReference type="EMBL" id="EDW83620.2"/>
    </source>
</evidence>
<dbReference type="InterPro" id="IPR024670">
    <property type="entry name" value="BCL9_beta-catenin-bd_dom"/>
</dbReference>
<feature type="region of interest" description="Disordered" evidence="4">
    <location>
        <begin position="1205"/>
        <end position="1228"/>
    </location>
</feature>
<feature type="region of interest" description="Disordered" evidence="4">
    <location>
        <begin position="380"/>
        <end position="490"/>
    </location>
</feature>
<feature type="compositionally biased region" description="Gly residues" evidence="4">
    <location>
        <begin position="382"/>
        <end position="396"/>
    </location>
</feature>
<feature type="domain" description="B-cell lymphoma 9 beta-catenin binding" evidence="5">
    <location>
        <begin position="551"/>
        <end position="589"/>
    </location>
</feature>
<feature type="region of interest" description="Disordered" evidence="4">
    <location>
        <begin position="1"/>
        <end position="142"/>
    </location>
</feature>
<feature type="compositionally biased region" description="Polar residues" evidence="4">
    <location>
        <begin position="429"/>
        <end position="441"/>
    </location>
</feature>
<dbReference type="Pfam" id="PF11502">
    <property type="entry name" value="BCL9"/>
    <property type="match status" value="1"/>
</dbReference>
<name>B4NHX0_DROWI</name>
<dbReference type="SMR" id="B4NHX0"/>
<dbReference type="Proteomes" id="UP000007798">
    <property type="component" value="Unassembled WGS sequence"/>
</dbReference>
<dbReference type="FunCoup" id="B4NHX0">
    <property type="interactions" value="265"/>
</dbReference>
<feature type="compositionally biased region" description="Low complexity" evidence="4">
    <location>
        <begin position="163"/>
        <end position="182"/>
    </location>
</feature>
<feature type="compositionally biased region" description="Polar residues" evidence="4">
    <location>
        <begin position="1"/>
        <end position="37"/>
    </location>
</feature>
<feature type="compositionally biased region" description="Gly residues" evidence="4">
    <location>
        <begin position="469"/>
        <end position="482"/>
    </location>
</feature>
<feature type="compositionally biased region" description="Low complexity" evidence="4">
    <location>
        <begin position="838"/>
        <end position="863"/>
    </location>
</feature>
<feature type="region of interest" description="Disordered" evidence="4">
    <location>
        <begin position="160"/>
        <end position="182"/>
    </location>
</feature>
<reference evidence="6 7" key="1">
    <citation type="journal article" date="2007" name="Nature">
        <title>Evolution of genes and genomes on the Drosophila phylogeny.</title>
        <authorList>
            <consortium name="Drosophila 12 Genomes Consortium"/>
            <person name="Clark A.G."/>
            <person name="Eisen M.B."/>
            <person name="Smith D.R."/>
            <person name="Bergman C.M."/>
            <person name="Oliver B."/>
            <person name="Markow T.A."/>
            <person name="Kaufman T.C."/>
            <person name="Kellis M."/>
            <person name="Gelbart W."/>
            <person name="Iyer V.N."/>
            <person name="Pollard D.A."/>
            <person name="Sackton T.B."/>
            <person name="Larracuente A.M."/>
            <person name="Singh N.D."/>
            <person name="Abad J.P."/>
            <person name="Abt D.N."/>
            <person name="Adryan B."/>
            <person name="Aguade M."/>
            <person name="Akashi H."/>
            <person name="Anderson W.W."/>
            <person name="Aquadro C.F."/>
            <person name="Ardell D.H."/>
            <person name="Arguello R."/>
            <person name="Artieri C.G."/>
            <person name="Barbash D.A."/>
            <person name="Barker D."/>
            <person name="Barsanti P."/>
            <person name="Batterham P."/>
            <person name="Batzoglou S."/>
            <person name="Begun D."/>
            <person name="Bhutkar A."/>
            <person name="Blanco E."/>
            <person name="Bosak S.A."/>
            <person name="Bradley R.K."/>
            <person name="Brand A.D."/>
            <person name="Brent M.R."/>
            <person name="Brooks A.N."/>
            <person name="Brown R.H."/>
            <person name="Butlin R.K."/>
            <person name="Caggese C."/>
            <person name="Calvi B.R."/>
            <person name="Bernardo de Carvalho A."/>
            <person name="Caspi A."/>
            <person name="Castrezana S."/>
            <person name="Celniker S.E."/>
            <person name="Chang J.L."/>
            <person name="Chapple C."/>
            <person name="Chatterji S."/>
            <person name="Chinwalla A."/>
            <person name="Civetta A."/>
            <person name="Clifton S.W."/>
            <person name="Comeron J.M."/>
            <person name="Costello J.C."/>
            <person name="Coyne J.A."/>
            <person name="Daub J."/>
            <person name="David R.G."/>
            <person name="Delcher A.L."/>
            <person name="Delehaunty K."/>
            <person name="Do C.B."/>
            <person name="Ebling H."/>
            <person name="Edwards K."/>
            <person name="Eickbush T."/>
            <person name="Evans J.D."/>
            <person name="Filipski A."/>
            <person name="Findeiss S."/>
            <person name="Freyhult E."/>
            <person name="Fulton L."/>
            <person name="Fulton R."/>
            <person name="Garcia A.C."/>
            <person name="Gardiner A."/>
            <person name="Garfield D.A."/>
            <person name="Garvin B.E."/>
            <person name="Gibson G."/>
            <person name="Gilbert D."/>
            <person name="Gnerre S."/>
            <person name="Godfrey J."/>
            <person name="Good R."/>
            <person name="Gotea V."/>
            <person name="Gravely B."/>
            <person name="Greenberg A.J."/>
            <person name="Griffiths-Jones S."/>
            <person name="Gross S."/>
            <person name="Guigo R."/>
            <person name="Gustafson E.A."/>
            <person name="Haerty W."/>
            <person name="Hahn M.W."/>
            <person name="Halligan D.L."/>
            <person name="Halpern A.L."/>
            <person name="Halter G.M."/>
            <person name="Han M.V."/>
            <person name="Heger A."/>
            <person name="Hillier L."/>
            <person name="Hinrichs A.S."/>
            <person name="Holmes I."/>
            <person name="Hoskins R.A."/>
            <person name="Hubisz M.J."/>
            <person name="Hultmark D."/>
            <person name="Huntley M.A."/>
            <person name="Jaffe D.B."/>
            <person name="Jagadeeshan S."/>
            <person name="Jeck W.R."/>
            <person name="Johnson J."/>
            <person name="Jones C.D."/>
            <person name="Jordan W.C."/>
            <person name="Karpen G.H."/>
            <person name="Kataoka E."/>
            <person name="Keightley P.D."/>
            <person name="Kheradpour P."/>
            <person name="Kirkness E.F."/>
            <person name="Koerich L.B."/>
            <person name="Kristiansen K."/>
            <person name="Kudrna D."/>
            <person name="Kulathinal R.J."/>
            <person name="Kumar S."/>
            <person name="Kwok R."/>
            <person name="Lander E."/>
            <person name="Langley C.H."/>
            <person name="Lapoint R."/>
            <person name="Lazzaro B.P."/>
            <person name="Lee S.J."/>
            <person name="Levesque L."/>
            <person name="Li R."/>
            <person name="Lin C.F."/>
            <person name="Lin M.F."/>
            <person name="Lindblad-Toh K."/>
            <person name="Llopart A."/>
            <person name="Long M."/>
            <person name="Low L."/>
            <person name="Lozovsky E."/>
            <person name="Lu J."/>
            <person name="Luo M."/>
            <person name="Machado C.A."/>
            <person name="Makalowski W."/>
            <person name="Marzo M."/>
            <person name="Matsuda M."/>
            <person name="Matzkin L."/>
            <person name="McAllister B."/>
            <person name="McBride C.S."/>
            <person name="McKernan B."/>
            <person name="McKernan K."/>
            <person name="Mendez-Lago M."/>
            <person name="Minx P."/>
            <person name="Mollenhauer M.U."/>
            <person name="Montooth K."/>
            <person name="Mount S.M."/>
            <person name="Mu X."/>
            <person name="Myers E."/>
            <person name="Negre B."/>
            <person name="Newfeld S."/>
            <person name="Nielsen R."/>
            <person name="Noor M.A."/>
            <person name="O'Grady P."/>
            <person name="Pachter L."/>
            <person name="Papaceit M."/>
            <person name="Parisi M.J."/>
            <person name="Parisi M."/>
            <person name="Parts L."/>
            <person name="Pedersen J.S."/>
            <person name="Pesole G."/>
            <person name="Phillippy A.M."/>
            <person name="Ponting C.P."/>
            <person name="Pop M."/>
            <person name="Porcelli D."/>
            <person name="Powell J.R."/>
            <person name="Prohaska S."/>
            <person name="Pruitt K."/>
            <person name="Puig M."/>
            <person name="Quesneville H."/>
            <person name="Ram K.R."/>
            <person name="Rand D."/>
            <person name="Rasmussen M.D."/>
            <person name="Reed L.K."/>
            <person name="Reenan R."/>
            <person name="Reily A."/>
            <person name="Remington K.A."/>
            <person name="Rieger T.T."/>
            <person name="Ritchie M.G."/>
            <person name="Robin C."/>
            <person name="Rogers Y.H."/>
            <person name="Rohde C."/>
            <person name="Rozas J."/>
            <person name="Rubenfield M.J."/>
            <person name="Ruiz A."/>
            <person name="Russo S."/>
            <person name="Salzberg S.L."/>
            <person name="Sanchez-Gracia A."/>
            <person name="Saranga D.J."/>
            <person name="Sato H."/>
            <person name="Schaeffer S.W."/>
            <person name="Schatz M.C."/>
            <person name="Schlenke T."/>
            <person name="Schwartz R."/>
            <person name="Segarra C."/>
            <person name="Singh R.S."/>
            <person name="Sirot L."/>
            <person name="Sirota M."/>
            <person name="Sisneros N.B."/>
            <person name="Smith C.D."/>
            <person name="Smith T.F."/>
            <person name="Spieth J."/>
            <person name="Stage D.E."/>
            <person name="Stark A."/>
            <person name="Stephan W."/>
            <person name="Strausberg R.L."/>
            <person name="Strempel S."/>
            <person name="Sturgill D."/>
            <person name="Sutton G."/>
            <person name="Sutton G.G."/>
            <person name="Tao W."/>
            <person name="Teichmann S."/>
            <person name="Tobari Y.N."/>
            <person name="Tomimura Y."/>
            <person name="Tsolas J.M."/>
            <person name="Valente V.L."/>
            <person name="Venter E."/>
            <person name="Venter J.C."/>
            <person name="Vicario S."/>
            <person name="Vieira F.G."/>
            <person name="Vilella A.J."/>
            <person name="Villasante A."/>
            <person name="Walenz B."/>
            <person name="Wang J."/>
            <person name="Wasserman M."/>
            <person name="Watts T."/>
            <person name="Wilson D."/>
            <person name="Wilson R.K."/>
            <person name="Wing R.A."/>
            <person name="Wolfner M.F."/>
            <person name="Wong A."/>
            <person name="Wong G.K."/>
            <person name="Wu C.I."/>
            <person name="Wu G."/>
            <person name="Yamamoto D."/>
            <person name="Yang H.P."/>
            <person name="Yang S.P."/>
            <person name="Yorke J.A."/>
            <person name="Yoshida K."/>
            <person name="Zdobnov E."/>
            <person name="Zhang P."/>
            <person name="Zhang Y."/>
            <person name="Zimin A.V."/>
            <person name="Baldwin J."/>
            <person name="Abdouelleil A."/>
            <person name="Abdulkadir J."/>
            <person name="Abebe A."/>
            <person name="Abera B."/>
            <person name="Abreu J."/>
            <person name="Acer S.C."/>
            <person name="Aftuck L."/>
            <person name="Alexander A."/>
            <person name="An P."/>
            <person name="Anderson E."/>
            <person name="Anderson S."/>
            <person name="Arachi H."/>
            <person name="Azer M."/>
            <person name="Bachantsang P."/>
            <person name="Barry A."/>
            <person name="Bayul T."/>
            <person name="Berlin A."/>
            <person name="Bessette D."/>
            <person name="Bloom T."/>
            <person name="Blye J."/>
            <person name="Boguslavskiy L."/>
            <person name="Bonnet C."/>
            <person name="Boukhgalter B."/>
            <person name="Bourzgui I."/>
            <person name="Brown A."/>
            <person name="Cahill P."/>
            <person name="Channer S."/>
            <person name="Cheshatsang Y."/>
            <person name="Chuda L."/>
            <person name="Citroen M."/>
            <person name="Collymore A."/>
            <person name="Cooke P."/>
            <person name="Costello M."/>
            <person name="D'Aco K."/>
            <person name="Daza R."/>
            <person name="De Haan G."/>
            <person name="DeGray S."/>
            <person name="DeMaso C."/>
            <person name="Dhargay N."/>
            <person name="Dooley K."/>
            <person name="Dooley E."/>
            <person name="Doricent M."/>
            <person name="Dorje P."/>
            <person name="Dorjee K."/>
            <person name="Dupes A."/>
            <person name="Elong R."/>
            <person name="Falk J."/>
            <person name="Farina A."/>
            <person name="Faro S."/>
            <person name="Ferguson D."/>
            <person name="Fisher S."/>
            <person name="Foley C.D."/>
            <person name="Franke A."/>
            <person name="Friedrich D."/>
            <person name="Gadbois L."/>
            <person name="Gearin G."/>
            <person name="Gearin C.R."/>
            <person name="Giannoukos G."/>
            <person name="Goode T."/>
            <person name="Graham J."/>
            <person name="Grandbois E."/>
            <person name="Grewal S."/>
            <person name="Gyaltsen K."/>
            <person name="Hafez N."/>
            <person name="Hagos B."/>
            <person name="Hall J."/>
            <person name="Henson C."/>
            <person name="Hollinger A."/>
            <person name="Honan T."/>
            <person name="Huard M.D."/>
            <person name="Hughes L."/>
            <person name="Hurhula B."/>
            <person name="Husby M.E."/>
            <person name="Kamat A."/>
            <person name="Kanga B."/>
            <person name="Kashin S."/>
            <person name="Khazanovich D."/>
            <person name="Kisner P."/>
            <person name="Lance K."/>
            <person name="Lara M."/>
            <person name="Lee W."/>
            <person name="Lennon N."/>
            <person name="Letendre F."/>
            <person name="LeVine R."/>
            <person name="Lipovsky A."/>
            <person name="Liu X."/>
            <person name="Liu J."/>
            <person name="Liu S."/>
            <person name="Lokyitsang T."/>
            <person name="Lokyitsang Y."/>
            <person name="Lubonja R."/>
            <person name="Lui A."/>
            <person name="MacDonald P."/>
            <person name="Magnisalis V."/>
            <person name="Maru K."/>
            <person name="Matthews C."/>
            <person name="McCusker W."/>
            <person name="McDonough S."/>
            <person name="Mehta T."/>
            <person name="Meldrim J."/>
            <person name="Meneus L."/>
            <person name="Mihai O."/>
            <person name="Mihalev A."/>
            <person name="Mihova T."/>
            <person name="Mittelman R."/>
            <person name="Mlenga V."/>
            <person name="Montmayeur A."/>
            <person name="Mulrain L."/>
            <person name="Navidi A."/>
            <person name="Naylor J."/>
            <person name="Negash T."/>
            <person name="Nguyen T."/>
            <person name="Nguyen N."/>
            <person name="Nicol R."/>
            <person name="Norbu C."/>
            <person name="Norbu N."/>
            <person name="Novod N."/>
            <person name="O'Neill B."/>
            <person name="Osman S."/>
            <person name="Markiewicz E."/>
            <person name="Oyono O.L."/>
            <person name="Patti C."/>
            <person name="Phunkhang P."/>
            <person name="Pierre F."/>
            <person name="Priest M."/>
            <person name="Raghuraman S."/>
            <person name="Rege F."/>
            <person name="Reyes R."/>
            <person name="Rise C."/>
            <person name="Rogov P."/>
            <person name="Ross K."/>
            <person name="Ryan E."/>
            <person name="Settipalli S."/>
            <person name="Shea T."/>
            <person name="Sherpa N."/>
            <person name="Shi L."/>
            <person name="Shih D."/>
            <person name="Sparrow T."/>
            <person name="Spaulding J."/>
            <person name="Stalker J."/>
            <person name="Stange-Thomann N."/>
            <person name="Stavropoulos S."/>
            <person name="Stone C."/>
            <person name="Strader C."/>
            <person name="Tesfaye S."/>
            <person name="Thomson T."/>
            <person name="Thoulutsang Y."/>
            <person name="Thoulutsang D."/>
            <person name="Topham K."/>
            <person name="Topping I."/>
            <person name="Tsamla T."/>
            <person name="Vassiliev H."/>
            <person name="Vo A."/>
            <person name="Wangchuk T."/>
            <person name="Wangdi T."/>
            <person name="Weiand M."/>
            <person name="Wilkinson J."/>
            <person name="Wilson A."/>
            <person name="Yadav S."/>
            <person name="Young G."/>
            <person name="Yu Q."/>
            <person name="Zembek L."/>
            <person name="Zhong D."/>
            <person name="Zimmer A."/>
            <person name="Zwirko Z."/>
            <person name="Jaffe D.B."/>
            <person name="Alvarez P."/>
            <person name="Brockman W."/>
            <person name="Butler J."/>
            <person name="Chin C."/>
            <person name="Gnerre S."/>
            <person name="Grabherr M."/>
            <person name="Kleber M."/>
            <person name="Mauceli E."/>
            <person name="MacCallum I."/>
        </authorList>
    </citation>
    <scope>NUCLEOTIDE SEQUENCE [LARGE SCALE GENOMIC DNA]</scope>
    <source>
        <strain evidence="7">Tucson 14030-0811.24</strain>
    </source>
</reference>
<feature type="compositionally biased region" description="Polar residues" evidence="4">
    <location>
        <begin position="46"/>
        <end position="75"/>
    </location>
</feature>
<feature type="region of interest" description="Disordered" evidence="4">
    <location>
        <begin position="708"/>
        <end position="732"/>
    </location>
</feature>
<feature type="region of interest" description="Disordered" evidence="4">
    <location>
        <begin position="609"/>
        <end position="637"/>
    </location>
</feature>
<dbReference type="STRING" id="7260.B4NHX0"/>
<keyword evidence="7" id="KW-1185">Reference proteome</keyword>